<feature type="signal peptide" evidence="1">
    <location>
        <begin position="1"/>
        <end position="31"/>
    </location>
</feature>
<dbReference type="Pfam" id="PF07589">
    <property type="entry name" value="PEP-CTERM"/>
    <property type="match status" value="1"/>
</dbReference>
<protein>
    <recommendedName>
        <fullName evidence="2">Ice-binding protein C-terminal domain-containing protein</fullName>
    </recommendedName>
</protein>
<name>A0ABS1CQV9_9PROT</name>
<comment type="caution">
    <text evidence="3">The sequence shown here is derived from an EMBL/GenBank/DDBJ whole genome shotgun (WGS) entry which is preliminary data.</text>
</comment>
<feature type="domain" description="Ice-binding protein C-terminal" evidence="2">
    <location>
        <begin position="228"/>
        <end position="251"/>
    </location>
</feature>
<proteinExistence type="predicted"/>
<dbReference type="NCBIfam" id="TIGR02595">
    <property type="entry name" value="PEP_CTERM"/>
    <property type="match status" value="1"/>
</dbReference>
<keyword evidence="1" id="KW-0732">Signal</keyword>
<gene>
    <name evidence="3" type="ORF">CKO45_00650</name>
</gene>
<evidence type="ECO:0000313" key="4">
    <source>
        <dbReference type="Proteomes" id="UP000697995"/>
    </source>
</evidence>
<dbReference type="EMBL" id="NRSG01000002">
    <property type="protein sequence ID" value="MBK1656735.1"/>
    <property type="molecule type" value="Genomic_DNA"/>
</dbReference>
<feature type="chain" id="PRO_5046975105" description="Ice-binding protein C-terminal domain-containing protein" evidence="1">
    <location>
        <begin position="32"/>
        <end position="252"/>
    </location>
</feature>
<sequence length="252" mass="25565">MQLFWIGRTWPAAAAATLLGLGLAAPGVAGAAAFRFDYTGFMGIDEALNKASAAPAPFTALTPFTIRAYFDTASPNLAPAFGGPFDGFRAYAPTSAVITIGGQSFRIESATANPLAGVTVAIFDNASFTPGRYGIGMIADVANDGAGFVGDFGGAAPGYTAGALRSTVLTDFFGVGHGSGVCLSGSPPACPHAVTPWVLRDATNAAWNLTFGNYTRDAPPVEAASLTAVPEPASAALLGLGLLGLAGMRRRR</sequence>
<organism evidence="3 4">
    <name type="scientific">Paracraurococcus ruber</name>
    <dbReference type="NCBI Taxonomy" id="77675"/>
    <lineage>
        <taxon>Bacteria</taxon>
        <taxon>Pseudomonadati</taxon>
        <taxon>Pseudomonadota</taxon>
        <taxon>Alphaproteobacteria</taxon>
        <taxon>Acetobacterales</taxon>
        <taxon>Roseomonadaceae</taxon>
        <taxon>Paracraurococcus</taxon>
    </lineage>
</organism>
<evidence type="ECO:0000256" key="1">
    <source>
        <dbReference type="SAM" id="SignalP"/>
    </source>
</evidence>
<dbReference type="RefSeq" id="WP_200305173.1">
    <property type="nucleotide sequence ID" value="NZ_NRSG01000002.1"/>
</dbReference>
<dbReference type="InterPro" id="IPR013424">
    <property type="entry name" value="Ice-binding_C"/>
</dbReference>
<keyword evidence="4" id="KW-1185">Reference proteome</keyword>
<accession>A0ABS1CQV9</accession>
<evidence type="ECO:0000313" key="3">
    <source>
        <dbReference type="EMBL" id="MBK1656735.1"/>
    </source>
</evidence>
<dbReference type="Proteomes" id="UP000697995">
    <property type="component" value="Unassembled WGS sequence"/>
</dbReference>
<reference evidence="3 4" key="1">
    <citation type="journal article" date="2020" name="Microorganisms">
        <title>Osmotic Adaptation and Compatible Solute Biosynthesis of Phototrophic Bacteria as Revealed from Genome Analyses.</title>
        <authorList>
            <person name="Imhoff J.F."/>
            <person name="Rahn T."/>
            <person name="Kunzel S."/>
            <person name="Keller A."/>
            <person name="Neulinger S.C."/>
        </authorList>
    </citation>
    <scope>NUCLEOTIDE SEQUENCE [LARGE SCALE GENOMIC DNA]</scope>
    <source>
        <strain evidence="3 4">DSM 15382</strain>
    </source>
</reference>
<evidence type="ECO:0000259" key="2">
    <source>
        <dbReference type="Pfam" id="PF07589"/>
    </source>
</evidence>